<dbReference type="EMBL" id="JAAZWO010000003">
    <property type="protein sequence ID" value="MBC2396857.1"/>
    <property type="molecule type" value="Genomic_DNA"/>
</dbReference>
<protein>
    <submittedName>
        <fullName evidence="4">ABC transporter ATP-binding protein</fullName>
    </submittedName>
</protein>
<dbReference type="Gene3D" id="3.40.50.300">
    <property type="entry name" value="P-loop containing nucleotide triphosphate hydrolases"/>
    <property type="match status" value="1"/>
</dbReference>
<dbReference type="InterPro" id="IPR003439">
    <property type="entry name" value="ABC_transporter-like_ATP-bd"/>
</dbReference>
<keyword evidence="1" id="KW-0547">Nucleotide-binding</keyword>
<dbReference type="PANTHER" id="PTHR43582:SF2">
    <property type="entry name" value="LINEARMYCIN RESISTANCE ATP-BINDING PROTEIN LNRL"/>
    <property type="match status" value="1"/>
</dbReference>
<evidence type="ECO:0000313" key="4">
    <source>
        <dbReference type="EMBL" id="MBC2396857.1"/>
    </source>
</evidence>
<proteinExistence type="predicted"/>
<dbReference type="SUPFAM" id="SSF52540">
    <property type="entry name" value="P-loop containing nucleoside triphosphate hydrolases"/>
    <property type="match status" value="1"/>
</dbReference>
<dbReference type="GO" id="GO:0016887">
    <property type="term" value="F:ATP hydrolysis activity"/>
    <property type="evidence" value="ECO:0007669"/>
    <property type="project" value="InterPro"/>
</dbReference>
<evidence type="ECO:0000256" key="2">
    <source>
        <dbReference type="ARBA" id="ARBA00022840"/>
    </source>
</evidence>
<dbReference type="PROSITE" id="PS50893">
    <property type="entry name" value="ABC_TRANSPORTER_2"/>
    <property type="match status" value="1"/>
</dbReference>
<sequence>MLAIEVDKLVKQYKNGVRALDDLNLEVKGGEIFSLLGPNGAGKSSLINILTTFYKPTSGKVTMFGKDLCKEPAWVRTQIACVAQRVSIDEHLSLMENMMFQSRLYKVDPQVAKERANSLIDSFELSGYLKYPTASYSGGVKRRLDIAMNMISMPKVLFLDEPTVGMDVDSRRAMWKMLLKIRNKYNTTIFLTTHYLEEADQLSDTICIMKDGKELTQGTPDNLRNYIRQNMLRIGFGNHQETIKYKDILYNTELIKFTNVRGNSIFAAVDDSKTSFTAVNKWLLDHHVKFEAIEIVEPSLEDVFLALTGSKEDKKEEWMC</sequence>
<accession>A0A923E5I6</accession>
<dbReference type="PANTHER" id="PTHR43582">
    <property type="entry name" value="LINEARMYCIN RESISTANCE ATP-BINDING PROTEIN LNRL"/>
    <property type="match status" value="1"/>
</dbReference>
<organism evidence="4 5">
    <name type="scientific">Clostridium tetanomorphum</name>
    <dbReference type="NCBI Taxonomy" id="1553"/>
    <lineage>
        <taxon>Bacteria</taxon>
        <taxon>Bacillati</taxon>
        <taxon>Bacillota</taxon>
        <taxon>Clostridia</taxon>
        <taxon>Eubacteriales</taxon>
        <taxon>Clostridiaceae</taxon>
        <taxon>Clostridium</taxon>
    </lineage>
</organism>
<dbReference type="InterPro" id="IPR003593">
    <property type="entry name" value="AAA+_ATPase"/>
</dbReference>
<dbReference type="GO" id="GO:0005524">
    <property type="term" value="F:ATP binding"/>
    <property type="evidence" value="ECO:0007669"/>
    <property type="project" value="UniProtKB-KW"/>
</dbReference>
<dbReference type="AlphaFoldDB" id="A0A923E5I6"/>
<gene>
    <name evidence="4" type="ORF">HGG79_03545</name>
</gene>
<name>A0A923E5I6_CLOTT</name>
<comment type="caution">
    <text evidence="4">The sequence shown here is derived from an EMBL/GenBank/DDBJ whole genome shotgun (WGS) entry which is preliminary data.</text>
</comment>
<dbReference type="InterPro" id="IPR027417">
    <property type="entry name" value="P-loop_NTPase"/>
</dbReference>
<reference evidence="4 5" key="1">
    <citation type="submission" date="2020-04" db="EMBL/GenBank/DDBJ databases">
        <title>Genomic insights into acetone-butanol-ethanol (ABE) fermentation by sequencing solventogenic clostridia strains.</title>
        <authorList>
            <person name="Brown S."/>
        </authorList>
    </citation>
    <scope>NUCLEOTIDE SEQUENCE [LARGE SCALE GENOMIC DNA]</scope>
    <source>
        <strain evidence="4 5">DJ011</strain>
    </source>
</reference>
<keyword evidence="5" id="KW-1185">Reference proteome</keyword>
<dbReference type="SMART" id="SM00382">
    <property type="entry name" value="AAA"/>
    <property type="match status" value="1"/>
</dbReference>
<dbReference type="Proteomes" id="UP000563151">
    <property type="component" value="Unassembled WGS sequence"/>
</dbReference>
<keyword evidence="2 4" id="KW-0067">ATP-binding</keyword>
<feature type="domain" description="ABC transporter" evidence="3">
    <location>
        <begin position="4"/>
        <end position="236"/>
    </location>
</feature>
<dbReference type="Pfam" id="PF00005">
    <property type="entry name" value="ABC_tran"/>
    <property type="match status" value="1"/>
</dbReference>
<evidence type="ECO:0000313" key="5">
    <source>
        <dbReference type="Proteomes" id="UP000563151"/>
    </source>
</evidence>
<dbReference type="RefSeq" id="WP_035146270.1">
    <property type="nucleotide sequence ID" value="NZ_JABSWD010000001.1"/>
</dbReference>
<evidence type="ECO:0000256" key="1">
    <source>
        <dbReference type="ARBA" id="ARBA00022741"/>
    </source>
</evidence>
<evidence type="ECO:0000259" key="3">
    <source>
        <dbReference type="PROSITE" id="PS50893"/>
    </source>
</evidence>